<evidence type="ECO:0000313" key="12">
    <source>
        <dbReference type="EMBL" id="KAG9350901.1"/>
    </source>
</evidence>
<dbReference type="GO" id="GO:0005319">
    <property type="term" value="F:lipid transporter activity"/>
    <property type="evidence" value="ECO:0007669"/>
    <property type="project" value="InterPro"/>
</dbReference>
<keyword evidence="1" id="KW-0597">Phosphoprotein</keyword>
<keyword evidence="2 9" id="KW-0732">Signal</keyword>
<evidence type="ECO:0000256" key="7">
    <source>
        <dbReference type="PROSITE-ProRule" id="PRU00557"/>
    </source>
</evidence>
<keyword evidence="3" id="KW-0758">Storage protein</keyword>
<accession>A0A8T2PIB9</accession>
<feature type="domain" description="Vitellogenin" evidence="10">
    <location>
        <begin position="17"/>
        <end position="655"/>
    </location>
</feature>
<reference evidence="12" key="1">
    <citation type="thesis" date="2021" institute="BYU ScholarsArchive" country="Provo, UT, USA">
        <title>Applications of and Algorithms for Genome Assembly and Genomic Analyses with an Emphasis on Marine Teleosts.</title>
        <authorList>
            <person name="Pickett B.D."/>
        </authorList>
    </citation>
    <scope>NUCLEOTIDE SEQUENCE</scope>
    <source>
        <strain evidence="12">HI-2016</strain>
    </source>
</reference>
<dbReference type="Pfam" id="PF09175">
    <property type="entry name" value="Vit_b-sht_shell"/>
    <property type="match status" value="1"/>
</dbReference>
<dbReference type="InterPro" id="IPR050733">
    <property type="entry name" value="Vitellogenin/Apolipophorin"/>
</dbReference>
<dbReference type="FunFam" id="1.25.10.20:FF:000002">
    <property type="entry name" value="Vitellogenin 7"/>
    <property type="match status" value="1"/>
</dbReference>
<dbReference type="OrthoDB" id="5956066at2759"/>
<dbReference type="Pfam" id="PF00094">
    <property type="entry name" value="VWD"/>
    <property type="match status" value="1"/>
</dbReference>
<feature type="signal peptide" evidence="9">
    <location>
        <begin position="1"/>
        <end position="15"/>
    </location>
</feature>
<comment type="caution">
    <text evidence="7">Lacks conserved residue(s) required for the propagation of feature annotation.</text>
</comment>
<organism evidence="12 13">
    <name type="scientific">Albula glossodonta</name>
    <name type="common">roundjaw bonefish</name>
    <dbReference type="NCBI Taxonomy" id="121402"/>
    <lineage>
        <taxon>Eukaryota</taxon>
        <taxon>Metazoa</taxon>
        <taxon>Chordata</taxon>
        <taxon>Craniata</taxon>
        <taxon>Vertebrata</taxon>
        <taxon>Euteleostomi</taxon>
        <taxon>Actinopterygii</taxon>
        <taxon>Neopterygii</taxon>
        <taxon>Teleostei</taxon>
        <taxon>Albuliformes</taxon>
        <taxon>Albulidae</taxon>
        <taxon>Albula</taxon>
    </lineage>
</organism>
<keyword evidence="5" id="KW-0325">Glycoprotein</keyword>
<dbReference type="FunFam" id="2.30.230.10:FF:000002">
    <property type="entry name" value="Vitellogenin 7"/>
    <property type="match status" value="1"/>
</dbReference>
<dbReference type="InterPro" id="IPR015819">
    <property type="entry name" value="Lipid_transp_b-sht_shell"/>
</dbReference>
<proteinExistence type="predicted"/>
<dbReference type="FunFam" id="2.20.90.10:FF:000001">
    <property type="entry name" value="Vitellogenin 7"/>
    <property type="match status" value="1"/>
</dbReference>
<dbReference type="EMBL" id="JAFBMS010000007">
    <property type="protein sequence ID" value="KAG9350901.1"/>
    <property type="molecule type" value="Genomic_DNA"/>
</dbReference>
<dbReference type="InterPro" id="IPR001747">
    <property type="entry name" value="Vitellogenin_N"/>
</dbReference>
<evidence type="ECO:0000256" key="5">
    <source>
        <dbReference type="ARBA" id="ARBA00023180"/>
    </source>
</evidence>
<dbReference type="GO" id="GO:0071391">
    <property type="term" value="P:cellular response to estrogen stimulus"/>
    <property type="evidence" value="ECO:0007669"/>
    <property type="project" value="TreeGrafter"/>
</dbReference>
<evidence type="ECO:0000256" key="3">
    <source>
        <dbReference type="ARBA" id="ARBA00022761"/>
    </source>
</evidence>
<evidence type="ECO:0000256" key="9">
    <source>
        <dbReference type="SAM" id="SignalP"/>
    </source>
</evidence>
<evidence type="ECO:0000259" key="10">
    <source>
        <dbReference type="PROSITE" id="PS51211"/>
    </source>
</evidence>
<dbReference type="Gene3D" id="2.20.50.20">
    <property type="entry name" value="Lipovitellin. Chain A, domain 3"/>
    <property type="match status" value="2"/>
</dbReference>
<feature type="compositionally biased region" description="Low complexity" evidence="8">
    <location>
        <begin position="1118"/>
        <end position="1131"/>
    </location>
</feature>
<feature type="compositionally biased region" description="Low complexity" evidence="8">
    <location>
        <begin position="1081"/>
        <end position="1111"/>
    </location>
</feature>
<comment type="caution">
    <text evidence="12">The sequence shown here is derived from an EMBL/GenBank/DDBJ whole genome shotgun (WGS) entry which is preliminary data.</text>
</comment>
<evidence type="ECO:0008006" key="14">
    <source>
        <dbReference type="Google" id="ProtNLM"/>
    </source>
</evidence>
<dbReference type="SMART" id="SM00638">
    <property type="entry name" value="LPD_N"/>
    <property type="match status" value="1"/>
</dbReference>
<keyword evidence="13" id="KW-1185">Reference proteome</keyword>
<feature type="domain" description="VWFD" evidence="11">
    <location>
        <begin position="1384"/>
        <end position="1560"/>
    </location>
</feature>
<dbReference type="PANTHER" id="PTHR23345:SF9">
    <property type="entry name" value="VITELLOGENIN-RELATED"/>
    <property type="match status" value="1"/>
</dbReference>
<dbReference type="Proteomes" id="UP000824540">
    <property type="component" value="Unassembled WGS sequence"/>
</dbReference>
<dbReference type="Gene3D" id="2.20.80.10">
    <property type="entry name" value="Lipovitellin-phosvitin complex, chain A, domain 4"/>
    <property type="match status" value="1"/>
</dbReference>
<dbReference type="Pfam" id="PF09172">
    <property type="entry name" value="Vit_open_b-sht"/>
    <property type="match status" value="1"/>
</dbReference>
<evidence type="ECO:0000259" key="11">
    <source>
        <dbReference type="PROSITE" id="PS51233"/>
    </source>
</evidence>
<dbReference type="GO" id="GO:0045735">
    <property type="term" value="F:nutrient reservoir activity"/>
    <property type="evidence" value="ECO:0007669"/>
    <property type="project" value="UniProtKB-KW"/>
</dbReference>
<evidence type="ECO:0000256" key="2">
    <source>
        <dbReference type="ARBA" id="ARBA00022729"/>
    </source>
</evidence>
<dbReference type="InterPro" id="IPR015258">
    <property type="entry name" value="Vitellinogen_b-sht_shell"/>
</dbReference>
<dbReference type="Pfam" id="PF01347">
    <property type="entry name" value="Vitellogenin_N"/>
    <property type="match status" value="1"/>
</dbReference>
<evidence type="ECO:0000256" key="4">
    <source>
        <dbReference type="ARBA" id="ARBA00023157"/>
    </source>
</evidence>
<dbReference type="InterPro" id="IPR015817">
    <property type="entry name" value="Vitellinogen_open_b-sht_sub1"/>
</dbReference>
<dbReference type="PANTHER" id="PTHR23345">
    <property type="entry name" value="VITELLOGENIN-RELATED"/>
    <property type="match status" value="1"/>
</dbReference>
<sequence length="1629" mass="176575">MRVVIFALTLALVAPAFIPSKTYVYKYEAVLLGGLPEAGLARAGVKVSSKVLISAVAQNTFLLKLMDPQIFEYSGIWPTDPFVPAAKLTEALAAQLLIPIKFEYTNGVVGKVFAPAGVSATVLNVHRGILNILQLNIKKTHNVYALQEAGAQGVCKTDYVITENAKEERIYITKSKDLNNCEERIMKDIGMAYTEACAHCEKAPKNLRGAAAYSYVMKPTEAGALIVEATVKELHMFTPFNEMAGAAQMEARQVLTFVEIQNIAVHPIQADYIARGSLAYEFATELLQTPIQLMRISNAEAQIVEILEHLVANNIAAVHEDAPLKFVELIQLLRVASFESIEAIWAQFKAKPAFRRWILDAVPAIGTPVAVRFLKEKFLAGEVTEAEAAEALLAAVQLVRADLETIQLAATLVFHPRIQEIPALREIAMLGYGTMVFKFCAAHPTCPAEVMTPVLDIAAEAIAKANVAEIILAVKVLGNAGHPAAIKTIMKLLPGFGSAAAAVPVRVHTDAVLALRNVAIFERRRVQEVALQLFMERAAHPEVRMVACVVLFETRPTMGLVAAIADALQKEANLQVASFTYSHMKALARSTAPELFPVAAACNVAVKILSPKLDRLSYRFSKAIHLDIYNPELMAGAAASAFLINDAATILPRAVVAKIRAYFAGAAANVLEVGVRTEGIQEALLKTPAIAAADRITKMKHILRALADWKAAPTNEPLASMYFKLFGQEIAFLNIDKAMIEQAMQYTTGAIAHHEMVRHLLNKLQSGAAIQWAKPLLAAEVRRIIPTAAGVPMELSLYTAAVAAAVANVKAILNPAPAEAFHIAQLLNTEIQLHAEIAPSVAMHTFAVMGVNTAFIQAAIMAKAEMRTVLPLKVAARIHIAEGVYKIEALPVAAPEHIAAVRFETFALARNVEDLAAAKIIPVVPMALVDRLSKEKFTSKVAVSTLSSVSKSSELIYEEMPVKTMPKVKAISGKVKDTICAMFTTIGLKACIEYASMNAAFMRNSPLYKVFGEHAIIVAVKPAAAEAAVEKVELEIQVGPKAASKILRIITLKDESPEGKTVLLKLQKILDTGIRNRMRNVSSSSSVSSSSRRGVSISKGSSSSSSSSSAASRHRKVASGSKIMRSVSSSSRKSRVGSKRISSSAWSVSRSVGSSVSSSVSSRLSQAEIFNYKFTKNHIHKNRLLGETVPPAVAIIVRAVRADGKMQGYQIAAYLDAAAARVQVIMAALAENENWKMCADGIMLSRHKVMAKVGWGAECQEYAAVIKAETGLLGPNPAARLKLKWTRIPSAMKHYAKMVSAYIPGAALMAGINEGRPKNREGQIKLTVAATSERTLDLIMKTPRMTLYTLAVYLPIALPIGAEATLHTNLAAEITNRIAEATTAQCSLANNTLSTFNNRRYKNEMPISCYQVLAQDCTPELKFMVLLKKDPASEQKHITVKLADMDVDLYPRDSQVQMRINGQEVPTTSLPYQHPTGSIVIGQKGDGLSLNAASHGLHEVYFDKNTWKVQVVDWMKGQTCGICGKGDGEVRQEYRTPSGRLTKNALSFAHSWVLPAESCRDANQCHIKQESVKLEKQMILDGQQSKCYSVDPVLRCLPGCYPLRTTSVSVGFHCIPTDSNMNRSAGLSS</sequence>
<comment type="function">
    <text evidence="6">Precursor of the major egg-yolk proteins that are sources of nutrients during early development of oviparous organisms.</text>
</comment>
<name>A0A8T2PIB9_9TELE</name>
<dbReference type="InterPro" id="IPR015816">
    <property type="entry name" value="Vitellinogen_b-sht_N"/>
</dbReference>
<evidence type="ECO:0000256" key="1">
    <source>
        <dbReference type="ARBA" id="ARBA00022553"/>
    </source>
</evidence>
<dbReference type="Gene3D" id="2.20.90.10">
    <property type="entry name" value="Vitellinogen, beta-sheet shell domain"/>
    <property type="match status" value="1"/>
</dbReference>
<dbReference type="SMART" id="SM01170">
    <property type="entry name" value="DUF1944"/>
    <property type="match status" value="1"/>
</dbReference>
<dbReference type="PROSITE" id="PS51233">
    <property type="entry name" value="VWFD"/>
    <property type="match status" value="1"/>
</dbReference>
<protein>
    <recommendedName>
        <fullName evidence="14">Phosvitin</fullName>
    </recommendedName>
</protein>
<dbReference type="Gene3D" id="2.30.230.10">
    <property type="entry name" value="Lipovitellin, beta-sheet shell regions, chain A"/>
    <property type="match status" value="1"/>
</dbReference>
<feature type="disulfide bond" evidence="7">
    <location>
        <begin position="155"/>
        <end position="181"/>
    </location>
</feature>
<dbReference type="SUPFAM" id="SSF56968">
    <property type="entry name" value="Lipovitellin-phosvitin complex, beta-sheet shell regions"/>
    <property type="match status" value="3"/>
</dbReference>
<dbReference type="InterPro" id="IPR037088">
    <property type="entry name" value="Vitellinogen_b-sht_shell_sf"/>
</dbReference>
<dbReference type="SMART" id="SM00216">
    <property type="entry name" value="VWD"/>
    <property type="match status" value="1"/>
</dbReference>
<dbReference type="InterPro" id="IPR011030">
    <property type="entry name" value="Lipovitellin_superhlx_dom"/>
</dbReference>
<evidence type="ECO:0000256" key="6">
    <source>
        <dbReference type="ARBA" id="ARBA00057087"/>
    </source>
</evidence>
<dbReference type="InterPro" id="IPR001846">
    <property type="entry name" value="VWF_type-D"/>
</dbReference>
<dbReference type="SMART" id="SM01169">
    <property type="entry name" value="DUF1943"/>
    <property type="match status" value="1"/>
</dbReference>
<evidence type="ECO:0000256" key="8">
    <source>
        <dbReference type="SAM" id="MobiDB-lite"/>
    </source>
</evidence>
<dbReference type="FunFam" id="2.20.50.20:FF:000001">
    <property type="entry name" value="Vitellogenin 5"/>
    <property type="match status" value="1"/>
</dbReference>
<dbReference type="GO" id="GO:0032355">
    <property type="term" value="P:response to estradiol"/>
    <property type="evidence" value="ECO:0007669"/>
    <property type="project" value="TreeGrafter"/>
</dbReference>
<feature type="disulfide bond" evidence="7">
    <location>
        <begin position="197"/>
        <end position="200"/>
    </location>
</feature>
<feature type="chain" id="PRO_5035927262" description="Phosvitin" evidence="9">
    <location>
        <begin position="16"/>
        <end position="1629"/>
    </location>
</feature>
<keyword evidence="4 7" id="KW-1015">Disulfide bond</keyword>
<gene>
    <name evidence="12" type="ORF">JZ751_024790</name>
</gene>
<dbReference type="InterPro" id="IPR015255">
    <property type="entry name" value="Vitellinogen_open_b-sht"/>
</dbReference>
<feature type="non-terminal residue" evidence="12">
    <location>
        <position position="1629"/>
    </location>
</feature>
<dbReference type="SUPFAM" id="SSF48431">
    <property type="entry name" value="Lipovitellin-phosvitin complex, superhelical domain"/>
    <property type="match status" value="1"/>
</dbReference>
<evidence type="ECO:0000313" key="13">
    <source>
        <dbReference type="Proteomes" id="UP000824540"/>
    </source>
</evidence>
<feature type="region of interest" description="Disordered" evidence="8">
    <location>
        <begin position="1080"/>
        <end position="1136"/>
    </location>
</feature>
<dbReference type="PROSITE" id="PS51211">
    <property type="entry name" value="VITELLOGENIN"/>
    <property type="match status" value="1"/>
</dbReference>
<dbReference type="Gene3D" id="1.25.10.20">
    <property type="entry name" value="Vitellinogen, superhelical"/>
    <property type="match status" value="1"/>
</dbReference>